<dbReference type="GO" id="GO:0005524">
    <property type="term" value="F:ATP binding"/>
    <property type="evidence" value="ECO:0007669"/>
    <property type="project" value="UniProtKB-UniRule"/>
</dbReference>
<dbReference type="PROSITE" id="PS00107">
    <property type="entry name" value="PROTEIN_KINASE_ATP"/>
    <property type="match status" value="1"/>
</dbReference>
<dbReference type="PANTHER" id="PTHR24346:SF30">
    <property type="entry name" value="MATERNAL EMBRYONIC LEUCINE ZIPPER KINASE"/>
    <property type="match status" value="1"/>
</dbReference>
<feature type="region of interest" description="Disordered" evidence="6">
    <location>
        <begin position="301"/>
        <end position="355"/>
    </location>
</feature>
<dbReference type="GO" id="GO:0005737">
    <property type="term" value="C:cytoplasm"/>
    <property type="evidence" value="ECO:0007669"/>
    <property type="project" value="TreeGrafter"/>
</dbReference>
<keyword evidence="8" id="KW-0418">Kinase</keyword>
<keyword evidence="3 4" id="KW-0067">ATP-binding</keyword>
<evidence type="ECO:0000256" key="5">
    <source>
        <dbReference type="RuleBase" id="RU000304"/>
    </source>
</evidence>
<evidence type="ECO:0000313" key="8">
    <source>
        <dbReference type="EMBL" id="CDW74418.1"/>
    </source>
</evidence>
<protein>
    <submittedName>
        <fullName evidence="8">Protein kinase domain containing protein</fullName>
    </submittedName>
</protein>
<dbReference type="PROSITE" id="PS50011">
    <property type="entry name" value="PROTEIN_KINASE_DOM"/>
    <property type="match status" value="1"/>
</dbReference>
<dbReference type="OrthoDB" id="539158at2759"/>
<dbReference type="PANTHER" id="PTHR24346">
    <property type="entry name" value="MAP/MICROTUBULE AFFINITY-REGULATING KINASE"/>
    <property type="match status" value="1"/>
</dbReference>
<dbReference type="GO" id="GO:0035556">
    <property type="term" value="P:intracellular signal transduction"/>
    <property type="evidence" value="ECO:0007669"/>
    <property type="project" value="TreeGrafter"/>
</dbReference>
<organism evidence="8 9">
    <name type="scientific">Stylonychia lemnae</name>
    <name type="common">Ciliate</name>
    <dbReference type="NCBI Taxonomy" id="5949"/>
    <lineage>
        <taxon>Eukaryota</taxon>
        <taxon>Sar</taxon>
        <taxon>Alveolata</taxon>
        <taxon>Ciliophora</taxon>
        <taxon>Intramacronucleata</taxon>
        <taxon>Spirotrichea</taxon>
        <taxon>Stichotrichia</taxon>
        <taxon>Sporadotrichida</taxon>
        <taxon>Oxytrichidae</taxon>
        <taxon>Stylonychinae</taxon>
        <taxon>Stylonychia</taxon>
    </lineage>
</organism>
<dbReference type="OMA" id="LQHPWTN"/>
<dbReference type="InterPro" id="IPR008271">
    <property type="entry name" value="Ser/Thr_kinase_AS"/>
</dbReference>
<keyword evidence="9" id="KW-1185">Reference proteome</keyword>
<dbReference type="FunFam" id="1.10.510.10:FF:000571">
    <property type="entry name" value="Maternal embryonic leucine zipper kinase"/>
    <property type="match status" value="1"/>
</dbReference>
<comment type="similarity">
    <text evidence="5">Belongs to the protein kinase superfamily.</text>
</comment>
<dbReference type="InterPro" id="IPR000719">
    <property type="entry name" value="Prot_kinase_dom"/>
</dbReference>
<dbReference type="AlphaFoldDB" id="A0A077ZZ03"/>
<feature type="compositionally biased region" description="Basic and acidic residues" evidence="6">
    <location>
        <begin position="301"/>
        <end position="318"/>
    </location>
</feature>
<feature type="binding site" evidence="4">
    <location>
        <position position="37"/>
    </location>
    <ligand>
        <name>ATP</name>
        <dbReference type="ChEBI" id="CHEBI:30616"/>
    </ligand>
</feature>
<dbReference type="InterPro" id="IPR017441">
    <property type="entry name" value="Protein_kinase_ATP_BS"/>
</dbReference>
<dbReference type="InterPro" id="IPR011009">
    <property type="entry name" value="Kinase-like_dom_sf"/>
</dbReference>
<keyword evidence="2 4" id="KW-0547">Nucleotide-binding</keyword>
<dbReference type="Pfam" id="PF00069">
    <property type="entry name" value="Pkinase"/>
    <property type="match status" value="1"/>
</dbReference>
<feature type="compositionally biased region" description="Low complexity" evidence="6">
    <location>
        <begin position="319"/>
        <end position="328"/>
    </location>
</feature>
<evidence type="ECO:0000256" key="6">
    <source>
        <dbReference type="SAM" id="MobiDB-lite"/>
    </source>
</evidence>
<evidence type="ECO:0000256" key="1">
    <source>
        <dbReference type="ARBA" id="ARBA00011245"/>
    </source>
</evidence>
<dbReference type="Proteomes" id="UP000039865">
    <property type="component" value="Unassembled WGS sequence"/>
</dbReference>
<dbReference type="Gene3D" id="1.10.510.10">
    <property type="entry name" value="Transferase(Phosphotransferase) domain 1"/>
    <property type="match status" value="1"/>
</dbReference>
<gene>
    <name evidence="8" type="primary">Contig12338.g13168</name>
    <name evidence="8" type="ORF">STYLEM_3397</name>
</gene>
<keyword evidence="8" id="KW-0808">Transferase</keyword>
<evidence type="ECO:0000313" key="9">
    <source>
        <dbReference type="Proteomes" id="UP000039865"/>
    </source>
</evidence>
<dbReference type="PROSITE" id="PS00108">
    <property type="entry name" value="PROTEIN_KINASE_ST"/>
    <property type="match status" value="1"/>
</dbReference>
<evidence type="ECO:0000256" key="2">
    <source>
        <dbReference type="ARBA" id="ARBA00022741"/>
    </source>
</evidence>
<evidence type="ECO:0000256" key="3">
    <source>
        <dbReference type="ARBA" id="ARBA00022840"/>
    </source>
</evidence>
<keyword evidence="5" id="KW-0723">Serine/threonine-protein kinase</keyword>
<dbReference type="EMBL" id="CCKQ01003294">
    <property type="protein sequence ID" value="CDW74418.1"/>
    <property type="molecule type" value="Genomic_DNA"/>
</dbReference>
<reference evidence="8 9" key="1">
    <citation type="submission" date="2014-06" db="EMBL/GenBank/DDBJ databases">
        <authorList>
            <person name="Swart Estienne"/>
        </authorList>
    </citation>
    <scope>NUCLEOTIDE SEQUENCE [LARGE SCALE GENOMIC DNA]</scope>
    <source>
        <strain evidence="8 9">130c</strain>
    </source>
</reference>
<dbReference type="InParanoid" id="A0A077ZZ03"/>
<name>A0A077ZZ03_STYLE</name>
<comment type="subunit">
    <text evidence="1">Monomer.</text>
</comment>
<dbReference type="GO" id="GO:0004674">
    <property type="term" value="F:protein serine/threonine kinase activity"/>
    <property type="evidence" value="ECO:0007669"/>
    <property type="project" value="UniProtKB-KW"/>
</dbReference>
<evidence type="ECO:0000259" key="7">
    <source>
        <dbReference type="PROSITE" id="PS50011"/>
    </source>
</evidence>
<accession>A0A077ZZ03</accession>
<dbReference type="SMART" id="SM00220">
    <property type="entry name" value="S_TKc"/>
    <property type="match status" value="1"/>
</dbReference>
<evidence type="ECO:0000256" key="4">
    <source>
        <dbReference type="PROSITE-ProRule" id="PRU10141"/>
    </source>
</evidence>
<sequence length="482" mass="55672">MPSKLGKYTLQRTLGQGAFSRVKLGVVEETGERYAVKIHRLDDPKLDQASIDVIQNEVVAIKALSHPGIINIVDYYARAHLTKSCGKAYPVVCVIVEDLAEGGELFYFVKNTGYFAEHFARYFFRQIIDAIDYVHKAGYAHRDIKPDNILLDSNFNIKIADFGFAGPIAGRTGTGSLTTKLGTVPYQAPEINERKPYSGEAVDLFACGIVLFITIAGTPPFSLADKSEFYYKLIVNKKWDMFWKYHMKGKPSPNFFSDEFKDLIQRMLAYDPADRLTVDQIRSHPWFTSQSATYQEVQEEFKQRKSVNDDEAERERAIKQQQKQRQAQNKGGYNDRKRGIATDEPEEDEKEELEEPRFELLYQIDKYQKPLVPCHKMMIAENPDTIMELLQDFADKKSDTEEVKFYQYEEDYKATLDIAEKASIKLLITRYGDDDVFNIDFIKKNGCLIEFQKLVDEVQKHLEIRFGYREEDDEQNVEEEDS</sequence>
<feature type="compositionally biased region" description="Acidic residues" evidence="6">
    <location>
        <begin position="343"/>
        <end position="354"/>
    </location>
</feature>
<proteinExistence type="inferred from homology"/>
<feature type="domain" description="Protein kinase" evidence="7">
    <location>
        <begin position="8"/>
        <end position="287"/>
    </location>
</feature>
<dbReference type="SUPFAM" id="SSF56112">
    <property type="entry name" value="Protein kinase-like (PK-like)"/>
    <property type="match status" value="1"/>
</dbReference>